<reference evidence="3 4" key="1">
    <citation type="submission" date="2007-01" db="EMBL/GenBank/DDBJ databases">
        <authorList>
            <person name="Haygood M."/>
            <person name="Podell S."/>
            <person name="Anderson C."/>
            <person name="Hopkinson B."/>
            <person name="Roe K."/>
            <person name="Barbeau K."/>
            <person name="Gaasterland T."/>
            <person name="Ferriera S."/>
            <person name="Johnson J."/>
            <person name="Kravitz S."/>
            <person name="Beeson K."/>
            <person name="Sutton G."/>
            <person name="Rogers Y.-H."/>
            <person name="Friedman R."/>
            <person name="Frazier M."/>
            <person name="Venter J.C."/>
        </authorList>
    </citation>
    <scope>NUCLEOTIDE SEQUENCE [LARGE SCALE GENOMIC DNA]</scope>
    <source>
        <strain evidence="3 4">ATCC 23134</strain>
    </source>
</reference>
<comment type="caution">
    <text evidence="3">The sequence shown here is derived from an EMBL/GenBank/DDBJ whole genome shotgun (WGS) entry which is preliminary data.</text>
</comment>
<organism evidence="3 4">
    <name type="scientific">Microscilla marina ATCC 23134</name>
    <dbReference type="NCBI Taxonomy" id="313606"/>
    <lineage>
        <taxon>Bacteria</taxon>
        <taxon>Pseudomonadati</taxon>
        <taxon>Bacteroidota</taxon>
        <taxon>Cytophagia</taxon>
        <taxon>Cytophagales</taxon>
        <taxon>Microscillaceae</taxon>
        <taxon>Microscilla</taxon>
    </lineage>
</organism>
<name>A1ZJS6_MICM2</name>
<dbReference type="PANTHER" id="PTHR46580:SF4">
    <property type="entry name" value="ATP_GTP-BINDING PROTEIN"/>
    <property type="match status" value="1"/>
</dbReference>
<sequence>MIDQKYPQVLLVNHLQRQNLMKYLTYFACTFGLLVGIQQAQAQFKEIKTNIVNLKYSSVAWGDQDNDGDLDIFVMGWNGKKRVTRIYNNNQGQFEDIEASLPGVNSVASNNLAWTDLDNDNDLDLMLTGQDGFNRIAKVFSNEGSNYFKEMPQKLGGVYASTVVWGDYDNDGDLDLLMAGNTKSGGRKTQIFRNDQGKLVNIKARLLGVSRGTAAWGDYDNDGDLDILVSGRYHPTKKLAKCVIYRNDNGKFTDIGAPMTGLSRGTAVWGDYDNDGDLDLLMSGLASNRKRTTLLYTNHQGKFAVTPTPLIQVSRSSLAWGDYDNDGDLDILINGMDNNGKRLSKVYQNNGGKFKDANAQLMGLSAGSVAWGDYDNDGDLDILITGEDQHFNQHTKIYQNTLDKGKNIAIVPPSDLDAEVNNKAVKLTWKKVQDTKGLTYNIRIGTAPGKHDRLSPMANAQSGFRLVANSGNAQHHDHWVIKNLPPGKYYWSVQTINSAFKSSKFSEEKSFVVQ</sequence>
<keyword evidence="4" id="KW-1185">Reference proteome</keyword>
<keyword evidence="2" id="KW-0812">Transmembrane</keyword>
<keyword evidence="2" id="KW-1133">Transmembrane helix</keyword>
<dbReference type="EMBL" id="AAWS01000011">
    <property type="protein sequence ID" value="EAY29379.1"/>
    <property type="molecule type" value="Genomic_DNA"/>
</dbReference>
<dbReference type="Proteomes" id="UP000004095">
    <property type="component" value="Unassembled WGS sequence"/>
</dbReference>
<dbReference type="eggNOG" id="COG4733">
    <property type="taxonomic scope" value="Bacteria"/>
</dbReference>
<dbReference type="InterPro" id="IPR028994">
    <property type="entry name" value="Integrin_alpha_N"/>
</dbReference>
<dbReference type="Gene3D" id="2.130.10.130">
    <property type="entry name" value="Integrin alpha, N-terminal"/>
    <property type="match status" value="2"/>
</dbReference>
<dbReference type="Gene3D" id="2.60.40.10">
    <property type="entry name" value="Immunoglobulins"/>
    <property type="match status" value="1"/>
</dbReference>
<evidence type="ECO:0000256" key="1">
    <source>
        <dbReference type="ARBA" id="ARBA00022729"/>
    </source>
</evidence>
<evidence type="ECO:0000313" key="4">
    <source>
        <dbReference type="Proteomes" id="UP000004095"/>
    </source>
</evidence>
<feature type="transmembrane region" description="Helical" evidence="2">
    <location>
        <begin position="20"/>
        <end position="37"/>
    </location>
</feature>
<dbReference type="AlphaFoldDB" id="A1ZJS6"/>
<dbReference type="InterPro" id="IPR013517">
    <property type="entry name" value="FG-GAP"/>
</dbReference>
<gene>
    <name evidence="3" type="ORF">M23134_01435</name>
</gene>
<dbReference type="PANTHER" id="PTHR46580">
    <property type="entry name" value="SENSOR KINASE-RELATED"/>
    <property type="match status" value="1"/>
</dbReference>
<keyword evidence="2" id="KW-0472">Membrane</keyword>
<dbReference type="SUPFAM" id="SSF69318">
    <property type="entry name" value="Integrin alpha N-terminal domain"/>
    <property type="match status" value="1"/>
</dbReference>
<protein>
    <submittedName>
        <fullName evidence="3">FG-GAP repeat domain protein</fullName>
    </submittedName>
</protein>
<evidence type="ECO:0000256" key="2">
    <source>
        <dbReference type="SAM" id="Phobius"/>
    </source>
</evidence>
<evidence type="ECO:0000313" key="3">
    <source>
        <dbReference type="EMBL" id="EAY29379.1"/>
    </source>
</evidence>
<keyword evidence="1" id="KW-0732">Signal</keyword>
<proteinExistence type="predicted"/>
<accession>A1ZJS6</accession>
<dbReference type="Pfam" id="PF13517">
    <property type="entry name" value="FG-GAP_3"/>
    <property type="match status" value="3"/>
</dbReference>
<dbReference type="InterPro" id="IPR013783">
    <property type="entry name" value="Ig-like_fold"/>
</dbReference>